<feature type="transmembrane region" description="Helical" evidence="1">
    <location>
        <begin position="154"/>
        <end position="175"/>
    </location>
</feature>
<organism evidence="2 3">
    <name type="scientific">Brevibacterium celere</name>
    <dbReference type="NCBI Taxonomy" id="225845"/>
    <lineage>
        <taxon>Bacteria</taxon>
        <taxon>Bacillati</taxon>
        <taxon>Actinomycetota</taxon>
        <taxon>Actinomycetes</taxon>
        <taxon>Micrococcales</taxon>
        <taxon>Brevibacteriaceae</taxon>
        <taxon>Brevibacterium</taxon>
    </lineage>
</organism>
<keyword evidence="1" id="KW-0812">Transmembrane</keyword>
<feature type="transmembrane region" description="Helical" evidence="1">
    <location>
        <begin position="216"/>
        <end position="234"/>
    </location>
</feature>
<proteinExistence type="predicted"/>
<sequence length="235" mass="22795">MLGAVLWGAVAASSLLCGALLSMVRAWSDRSIGTVLGFGAGALIASVSFELAEDGFQGGGAPPVAIGLALGAAAYFTANGIVARSGAQAGRAPAGTALALGALLDGIPEQAVLGLSLGTGESVSIALLVAVFVSNLPESAGSSAEMLQSGKPRSFVIGLWSLVTAVCIAATWAGAAVSTAVSSELTAGIKGFAAGALLVMLVDSMIPDAKEKASDLAGLATVVGFALAAGMSLMG</sequence>
<keyword evidence="1" id="KW-0472">Membrane</keyword>
<dbReference type="RefSeq" id="WP_113904390.1">
    <property type="nucleotide sequence ID" value="NZ_QNSB01000006.1"/>
</dbReference>
<feature type="transmembrane region" description="Helical" evidence="1">
    <location>
        <begin position="36"/>
        <end position="52"/>
    </location>
</feature>
<dbReference type="Proteomes" id="UP000253509">
    <property type="component" value="Unassembled WGS sequence"/>
</dbReference>
<keyword evidence="1" id="KW-1133">Transmembrane helix</keyword>
<feature type="transmembrane region" description="Helical" evidence="1">
    <location>
        <begin position="64"/>
        <end position="83"/>
    </location>
</feature>
<evidence type="ECO:0000256" key="1">
    <source>
        <dbReference type="SAM" id="Phobius"/>
    </source>
</evidence>
<name>A0A366IKM9_9MICO</name>
<gene>
    <name evidence="2" type="ORF">DFO65_106151</name>
</gene>
<evidence type="ECO:0000313" key="3">
    <source>
        <dbReference type="Proteomes" id="UP000253509"/>
    </source>
</evidence>
<accession>A0A366IKM9</accession>
<keyword evidence="3" id="KW-1185">Reference proteome</keyword>
<dbReference type="EMBL" id="QNSB01000006">
    <property type="protein sequence ID" value="RBP71308.1"/>
    <property type="molecule type" value="Genomic_DNA"/>
</dbReference>
<feature type="transmembrane region" description="Helical" evidence="1">
    <location>
        <begin position="187"/>
        <end position="204"/>
    </location>
</feature>
<evidence type="ECO:0000313" key="2">
    <source>
        <dbReference type="EMBL" id="RBP71308.1"/>
    </source>
</evidence>
<protein>
    <submittedName>
        <fullName evidence="2">ZIP family zinc transporter</fullName>
    </submittedName>
</protein>
<comment type="caution">
    <text evidence="2">The sequence shown here is derived from an EMBL/GenBank/DDBJ whole genome shotgun (WGS) entry which is preliminary data.</text>
</comment>
<reference evidence="2 3" key="1">
    <citation type="submission" date="2018-06" db="EMBL/GenBank/DDBJ databases">
        <title>Freshwater and sediment microbial communities from various areas in North America, analyzing microbe dynamics in response to fracking.</title>
        <authorList>
            <person name="Lamendella R."/>
        </authorList>
    </citation>
    <scope>NUCLEOTIDE SEQUENCE [LARGE SCALE GENOMIC DNA]</scope>
    <source>
        <strain evidence="2 3">3b_TX</strain>
    </source>
</reference>
<dbReference type="AlphaFoldDB" id="A0A366IKM9"/>